<gene>
    <name evidence="1" type="ORF">EZS27_026496</name>
</gene>
<evidence type="ECO:0000313" key="1">
    <source>
        <dbReference type="EMBL" id="KAA6324144.1"/>
    </source>
</evidence>
<dbReference type="EMBL" id="SNRY01002639">
    <property type="protein sequence ID" value="KAA6324144.1"/>
    <property type="molecule type" value="Genomic_DNA"/>
</dbReference>
<sequence length="30" mass="3357">KVKQEGTKVFITWGNRVTVKSGEKLILVVV</sequence>
<comment type="caution">
    <text evidence="1">The sequence shown here is derived from an EMBL/GenBank/DDBJ whole genome shotgun (WGS) entry which is preliminary data.</text>
</comment>
<feature type="non-terminal residue" evidence="1">
    <location>
        <position position="1"/>
    </location>
</feature>
<dbReference type="AlphaFoldDB" id="A0A5J4QSU5"/>
<organism evidence="1">
    <name type="scientific">termite gut metagenome</name>
    <dbReference type="NCBI Taxonomy" id="433724"/>
    <lineage>
        <taxon>unclassified sequences</taxon>
        <taxon>metagenomes</taxon>
        <taxon>organismal metagenomes</taxon>
    </lineage>
</organism>
<protein>
    <submittedName>
        <fullName evidence="1">Uncharacterized protein</fullName>
    </submittedName>
</protein>
<reference evidence="1" key="1">
    <citation type="submission" date="2019-03" db="EMBL/GenBank/DDBJ databases">
        <title>Single cell metagenomics reveals metabolic interactions within the superorganism composed of flagellate Streblomastix strix and complex community of Bacteroidetes bacteria on its surface.</title>
        <authorList>
            <person name="Treitli S.C."/>
            <person name="Kolisko M."/>
            <person name="Husnik F."/>
            <person name="Keeling P."/>
            <person name="Hampl V."/>
        </authorList>
    </citation>
    <scope>NUCLEOTIDE SEQUENCE</scope>
    <source>
        <strain evidence="1">STM</strain>
    </source>
</reference>
<proteinExistence type="predicted"/>
<accession>A0A5J4QSU5</accession>
<name>A0A5J4QSU5_9ZZZZ</name>